<dbReference type="EMBL" id="CP123498">
    <property type="protein sequence ID" value="WGL95101.1"/>
    <property type="molecule type" value="Genomic_DNA"/>
</dbReference>
<sequence length="98" mass="11668">MSLFMLPKYGEVYQSHRTGRKVYTLGYKHLTDKKAVYHYEVCLVDSQTQLYSEIPLSWFQVIYKKTAETIRFDDINILFRYACPLPSSARDEKYGHYL</sequence>
<name>A0AA95K0Q4_9GAMM</name>
<dbReference type="AlphaFoldDB" id="A0AA95K0Q4"/>
<dbReference type="EMBL" id="CP123498">
    <property type="protein sequence ID" value="WGL95595.1"/>
    <property type="molecule type" value="Genomic_DNA"/>
</dbReference>
<dbReference type="RefSeq" id="WP_280629169.1">
    <property type="nucleotide sequence ID" value="NZ_CP123498.1"/>
</dbReference>
<dbReference type="Proteomes" id="UP001177597">
    <property type="component" value="Chromosome"/>
</dbReference>
<accession>A0AA95K0Q4</accession>
<reference evidence="1" key="1">
    <citation type="submission" date="2023-04" db="EMBL/GenBank/DDBJ databases">
        <title>Genome dynamics across the evolutionary transition to endosymbiosis.</title>
        <authorList>
            <person name="Siozios S."/>
            <person name="Nadal-Jimenez P."/>
            <person name="Azagi T."/>
            <person name="Sprong H."/>
            <person name="Frost C.L."/>
            <person name="Parratt S.R."/>
            <person name="Taylor G."/>
            <person name="Brettell L."/>
            <person name="Lew K.C."/>
            <person name="Croft L."/>
            <person name="King K.C."/>
            <person name="Brockhurst M.A."/>
            <person name="Hypsa V."/>
            <person name="Novakova E."/>
            <person name="Darby A.C."/>
            <person name="Hurst G.D.D."/>
        </authorList>
    </citation>
    <scope>NUCLEOTIDE SEQUENCE</scope>
    <source>
        <strain evidence="1">AIh</strain>
    </source>
</reference>
<evidence type="ECO:0000313" key="3">
    <source>
        <dbReference type="Proteomes" id="UP001177597"/>
    </source>
</evidence>
<protein>
    <recommendedName>
        <fullName evidence="4">DUF1653 domain-containing protein</fullName>
    </recommendedName>
</protein>
<evidence type="ECO:0000313" key="1">
    <source>
        <dbReference type="EMBL" id="WGL95101.1"/>
    </source>
</evidence>
<proteinExistence type="predicted"/>
<evidence type="ECO:0008006" key="4">
    <source>
        <dbReference type="Google" id="ProtNLM"/>
    </source>
</evidence>
<gene>
    <name evidence="2" type="ORF">QE207_02930</name>
    <name evidence="1" type="ORF">QE207_15775</name>
</gene>
<organism evidence="1 3">
    <name type="scientific">Arsenophonus nasoniae</name>
    <name type="common">son-killer infecting Nasonia vitripennis</name>
    <dbReference type="NCBI Taxonomy" id="638"/>
    <lineage>
        <taxon>Bacteria</taxon>
        <taxon>Pseudomonadati</taxon>
        <taxon>Pseudomonadota</taxon>
        <taxon>Gammaproteobacteria</taxon>
        <taxon>Enterobacterales</taxon>
        <taxon>Morganellaceae</taxon>
        <taxon>Arsenophonus</taxon>
    </lineage>
</organism>
<evidence type="ECO:0000313" key="2">
    <source>
        <dbReference type="EMBL" id="WGL95595.1"/>
    </source>
</evidence>